<evidence type="ECO:0000313" key="1">
    <source>
        <dbReference type="EMBL" id="EQA72212.1"/>
    </source>
</evidence>
<proteinExistence type="predicted"/>
<organism evidence="1 2">
    <name type="scientific">Leptospira noguchii serovar Panama str. CZ214</name>
    <dbReference type="NCBI Taxonomy" id="1001595"/>
    <lineage>
        <taxon>Bacteria</taxon>
        <taxon>Pseudomonadati</taxon>
        <taxon>Spirochaetota</taxon>
        <taxon>Spirochaetia</taxon>
        <taxon>Leptospirales</taxon>
        <taxon>Leptospiraceae</taxon>
        <taxon>Leptospira</taxon>
    </lineage>
</organism>
<accession>T0GTH1</accession>
<reference evidence="1 2" key="1">
    <citation type="submission" date="2013-05" db="EMBL/GenBank/DDBJ databases">
        <authorList>
            <person name="Harkins D.M."/>
            <person name="Durkin A.S."/>
            <person name="Brinkac L.M."/>
            <person name="Haft D.H."/>
            <person name="Selengut J.D."/>
            <person name="Sanka R."/>
            <person name="DePew J."/>
            <person name="Purushe J."/>
            <person name="Hartskeerl R.A."/>
            <person name="Ahmed A."/>
            <person name="van der Linden H."/>
            <person name="Goris M.G.A."/>
            <person name="Vinetz J.M."/>
            <person name="Sutton G.G."/>
            <person name="Nierman W.C."/>
            <person name="Fouts D.E."/>
        </authorList>
    </citation>
    <scope>NUCLEOTIDE SEQUENCE [LARGE SCALE GENOMIC DNA]</scope>
    <source>
        <strain evidence="1 2">CZ214</strain>
    </source>
</reference>
<dbReference type="AlphaFoldDB" id="T0GTH1"/>
<gene>
    <name evidence="1" type="ORF">LEP1GSC059_4431</name>
</gene>
<dbReference type="Proteomes" id="UP000015442">
    <property type="component" value="Unassembled WGS sequence"/>
</dbReference>
<dbReference type="EMBL" id="AKWY02000019">
    <property type="protein sequence ID" value="EQA72212.1"/>
    <property type="molecule type" value="Genomic_DNA"/>
</dbReference>
<name>T0GTH1_9LEPT</name>
<protein>
    <submittedName>
        <fullName evidence="1">Uncharacterized protein</fullName>
    </submittedName>
</protein>
<comment type="caution">
    <text evidence="1">The sequence shown here is derived from an EMBL/GenBank/DDBJ whole genome shotgun (WGS) entry which is preliminary data.</text>
</comment>
<sequence>MVFELIEHELNVKFFFLKPNFSVKNKIWELLQFGLQHIWRKKMKKNFLKVVPTFGVYL</sequence>
<evidence type="ECO:0000313" key="2">
    <source>
        <dbReference type="Proteomes" id="UP000015442"/>
    </source>
</evidence>